<evidence type="ECO:0008006" key="4">
    <source>
        <dbReference type="Google" id="ProtNLM"/>
    </source>
</evidence>
<dbReference type="Gene3D" id="2.40.160.20">
    <property type="match status" value="1"/>
</dbReference>
<organism evidence="2 3">
    <name type="scientific">Aliidiomarina sedimenti</name>
    <dbReference type="NCBI Taxonomy" id="1933879"/>
    <lineage>
        <taxon>Bacteria</taxon>
        <taxon>Pseudomonadati</taxon>
        <taxon>Pseudomonadota</taxon>
        <taxon>Gammaproteobacteria</taxon>
        <taxon>Alteromonadales</taxon>
        <taxon>Idiomarinaceae</taxon>
        <taxon>Aliidiomarina</taxon>
    </lineage>
</organism>
<evidence type="ECO:0000313" key="3">
    <source>
        <dbReference type="Proteomes" id="UP000287410"/>
    </source>
</evidence>
<evidence type="ECO:0000256" key="1">
    <source>
        <dbReference type="SAM" id="SignalP"/>
    </source>
</evidence>
<feature type="signal peptide" evidence="1">
    <location>
        <begin position="1"/>
        <end position="24"/>
    </location>
</feature>
<feature type="chain" id="PRO_5046327840" description="Outer membrane protein beta-barrel domain-containing protein" evidence="1">
    <location>
        <begin position="25"/>
        <end position="196"/>
    </location>
</feature>
<dbReference type="EMBL" id="PIPN01000001">
    <property type="protein sequence ID" value="RUO32234.1"/>
    <property type="molecule type" value="Genomic_DNA"/>
</dbReference>
<evidence type="ECO:0000313" key="2">
    <source>
        <dbReference type="EMBL" id="RUO32234.1"/>
    </source>
</evidence>
<dbReference type="Proteomes" id="UP000287410">
    <property type="component" value="Unassembled WGS sequence"/>
</dbReference>
<accession>A0ABY0C312</accession>
<name>A0ABY0C312_9GAMM</name>
<proteinExistence type="predicted"/>
<comment type="caution">
    <text evidence="2">The sequence shown here is derived from an EMBL/GenBank/DDBJ whole genome shotgun (WGS) entry which is preliminary data.</text>
</comment>
<protein>
    <recommendedName>
        <fullName evidence="4">Outer membrane protein beta-barrel domain-containing protein</fullName>
    </recommendedName>
</protein>
<reference evidence="2 3" key="1">
    <citation type="journal article" date="2018" name="Front. Microbiol.">
        <title>Genome-Based Analysis Reveals the Taxonomy and Diversity of the Family Idiomarinaceae.</title>
        <authorList>
            <person name="Liu Y."/>
            <person name="Lai Q."/>
            <person name="Shao Z."/>
        </authorList>
    </citation>
    <scope>NUCLEOTIDE SEQUENCE [LARGE SCALE GENOMIC DNA]</scope>
    <source>
        <strain evidence="2 3">GBSy1</strain>
    </source>
</reference>
<dbReference type="SUPFAM" id="SSF56925">
    <property type="entry name" value="OMPA-like"/>
    <property type="match status" value="1"/>
</dbReference>
<gene>
    <name evidence="2" type="ORF">CWE12_04465</name>
</gene>
<dbReference type="RefSeq" id="WP_126788436.1">
    <property type="nucleotide sequence ID" value="NZ_PIPN01000001.1"/>
</dbReference>
<keyword evidence="1" id="KW-0732">Signal</keyword>
<sequence>MKAVHSTFVCCLLCWAWWSGTAEADQPAAGLALEVQGLQSRYTDIAAEGDWLADDKFNEVGLALRWQWHNQWLVEATLSRGGQLRYLRETGTDDDGATEYETRRGRTYGWSVGAGKRFWVSEYFSWVTTVGYMQRGIRSPHFVEPTLSSSRTVEHNAMLGIKAEYRVLQRLSVSLNFNLLSSGERQQGLGIAYYFF</sequence>
<dbReference type="InterPro" id="IPR011250">
    <property type="entry name" value="OMP/PagP_B-barrel"/>
</dbReference>
<keyword evidence="3" id="KW-1185">Reference proteome</keyword>